<proteinExistence type="predicted"/>
<organism evidence="5 6">
    <name type="scientific">Cystoisospora suis</name>
    <dbReference type="NCBI Taxonomy" id="483139"/>
    <lineage>
        <taxon>Eukaryota</taxon>
        <taxon>Sar</taxon>
        <taxon>Alveolata</taxon>
        <taxon>Apicomplexa</taxon>
        <taxon>Conoidasida</taxon>
        <taxon>Coccidia</taxon>
        <taxon>Eucoccidiorida</taxon>
        <taxon>Eimeriorina</taxon>
        <taxon>Sarcocystidae</taxon>
        <taxon>Cystoisospora</taxon>
    </lineage>
</organism>
<feature type="region of interest" description="Disordered" evidence="3">
    <location>
        <begin position="177"/>
        <end position="324"/>
    </location>
</feature>
<dbReference type="Proteomes" id="UP000221165">
    <property type="component" value="Unassembled WGS sequence"/>
</dbReference>
<feature type="compositionally biased region" description="Polar residues" evidence="3">
    <location>
        <begin position="180"/>
        <end position="196"/>
    </location>
</feature>
<feature type="domain" description="Spp2/MOS2 G-patch" evidence="4">
    <location>
        <begin position="463"/>
        <end position="516"/>
    </location>
</feature>
<feature type="region of interest" description="Disordered" evidence="3">
    <location>
        <begin position="362"/>
        <end position="446"/>
    </location>
</feature>
<evidence type="ECO:0000313" key="5">
    <source>
        <dbReference type="EMBL" id="PHJ24622.1"/>
    </source>
</evidence>
<comment type="subcellular location">
    <subcellularLocation>
        <location evidence="1">Nucleus</location>
    </subcellularLocation>
</comment>
<feature type="compositionally biased region" description="Polar residues" evidence="3">
    <location>
        <begin position="374"/>
        <end position="387"/>
    </location>
</feature>
<dbReference type="RefSeq" id="XP_067926294.1">
    <property type="nucleotide sequence ID" value="XM_068061731.1"/>
</dbReference>
<reference evidence="5 6" key="1">
    <citation type="journal article" date="2017" name="Int. J. Parasitol.">
        <title>The genome of the protozoan parasite Cystoisospora suis and a reverse vaccinology approach to identify vaccine candidates.</title>
        <authorList>
            <person name="Palmieri N."/>
            <person name="Shrestha A."/>
            <person name="Ruttkowski B."/>
            <person name="Beck T."/>
            <person name="Vogl C."/>
            <person name="Tomley F."/>
            <person name="Blake D.P."/>
            <person name="Joachim A."/>
        </authorList>
    </citation>
    <scope>NUCLEOTIDE SEQUENCE [LARGE SCALE GENOMIC DNA]</scope>
    <source>
        <strain evidence="5 6">Wien I</strain>
    </source>
</reference>
<dbReference type="VEuPathDB" id="ToxoDB:CSUI_001525"/>
<dbReference type="InterPro" id="IPR026822">
    <property type="entry name" value="Spp2/MOS2_G-patch"/>
</dbReference>
<dbReference type="OrthoDB" id="5577072at2759"/>
<feature type="compositionally biased region" description="Polar residues" evidence="3">
    <location>
        <begin position="1"/>
        <end position="11"/>
    </location>
</feature>
<dbReference type="GO" id="GO:0005634">
    <property type="term" value="C:nucleus"/>
    <property type="evidence" value="ECO:0007669"/>
    <property type="project" value="UniProtKB-SubCell"/>
</dbReference>
<dbReference type="AlphaFoldDB" id="A0A2C6LC56"/>
<keyword evidence="6" id="KW-1185">Reference proteome</keyword>
<feature type="compositionally biased region" description="Polar residues" evidence="3">
    <location>
        <begin position="272"/>
        <end position="286"/>
    </location>
</feature>
<feature type="compositionally biased region" description="Basic and acidic residues" evidence="3">
    <location>
        <begin position="232"/>
        <end position="246"/>
    </location>
</feature>
<evidence type="ECO:0000256" key="1">
    <source>
        <dbReference type="ARBA" id="ARBA00004123"/>
    </source>
</evidence>
<feature type="compositionally biased region" description="Basic and acidic residues" evidence="3">
    <location>
        <begin position="418"/>
        <end position="438"/>
    </location>
</feature>
<accession>A0A2C6LC56</accession>
<feature type="compositionally biased region" description="Basic and acidic residues" evidence="3">
    <location>
        <begin position="197"/>
        <end position="218"/>
    </location>
</feature>
<feature type="compositionally biased region" description="Low complexity" evidence="3">
    <location>
        <begin position="296"/>
        <end position="323"/>
    </location>
</feature>
<protein>
    <submittedName>
        <fullName evidence="5">D-box splicing factor-binding site protein</fullName>
    </submittedName>
</protein>
<feature type="compositionally biased region" description="Basic and acidic residues" evidence="3">
    <location>
        <begin position="253"/>
        <end position="271"/>
    </location>
</feature>
<evidence type="ECO:0000259" key="4">
    <source>
        <dbReference type="Pfam" id="PF12656"/>
    </source>
</evidence>
<dbReference type="GeneID" id="94424942"/>
<feature type="region of interest" description="Disordered" evidence="3">
    <location>
        <begin position="58"/>
        <end position="123"/>
    </location>
</feature>
<evidence type="ECO:0000313" key="6">
    <source>
        <dbReference type="Proteomes" id="UP000221165"/>
    </source>
</evidence>
<evidence type="ECO:0000256" key="3">
    <source>
        <dbReference type="SAM" id="MobiDB-lite"/>
    </source>
</evidence>
<name>A0A2C6LC56_9APIC</name>
<sequence length="550" mass="59796">MMHVQQGSSTAPHVRDERTAPAVVNESAELNRGDVAKVSGDAATAPKKFSFSFGKKASSSALPSCSASASTSISGIPTSSSTVSGTRSRATFSFSLSTRPRPSGLPVRGGIGGVPSSSRSLSTNTPGAGIFDIEGEKQVPVQQVLSISKDGGWETQGGEEEKAPLVIPCLNRLTKPPTVSKPTYSFASAGDQVNGSSKEKHTSEREADTVASEDDRSWRGSSFTNEKKLKRHEPNYLKLDNLKEEAELPVVKPEMHNGAETRDSKEGEHGRSSNQGESSEPFSQTELKGYGLILQSKSPPSVVSVKVKSEPPYSSAPSASSTSLDELAAQALIAEARGEATTDSSISQTILPILSRNEKLAELRRKHRERLQQHHSLPGSSQSSFTEGNSNNNPPSRSSSVRGRGSVFYVKESSSSVKSEEDSYDDRELGGERDRPRPEVFFSREQSEKELLKEELKLLPDAPSTTSSAYSTIPISEFGLAMLRGMGYDPEKQSKSFLPKERKKRVYNRAGLGSEEEIEKLWVARQNKLREEAAQKKKQKMEEMVRSRRG</sequence>
<dbReference type="EMBL" id="MIGC01000612">
    <property type="protein sequence ID" value="PHJ24622.1"/>
    <property type="molecule type" value="Genomic_DNA"/>
</dbReference>
<evidence type="ECO:0000256" key="2">
    <source>
        <dbReference type="ARBA" id="ARBA00023242"/>
    </source>
</evidence>
<feature type="compositionally biased region" description="Low complexity" evidence="3">
    <location>
        <begin position="388"/>
        <end position="417"/>
    </location>
</feature>
<keyword evidence="2" id="KW-0539">Nucleus</keyword>
<dbReference type="Pfam" id="PF12656">
    <property type="entry name" value="G-patch_2"/>
    <property type="match status" value="1"/>
</dbReference>
<feature type="compositionally biased region" description="Low complexity" evidence="3">
    <location>
        <begin position="58"/>
        <end position="91"/>
    </location>
</feature>
<comment type="caution">
    <text evidence="5">The sequence shown here is derived from an EMBL/GenBank/DDBJ whole genome shotgun (WGS) entry which is preliminary data.</text>
</comment>
<gene>
    <name evidence="5" type="ORF">CSUI_001525</name>
</gene>
<feature type="region of interest" description="Disordered" evidence="3">
    <location>
        <begin position="1"/>
        <end position="42"/>
    </location>
</feature>